<reference evidence="7" key="1">
    <citation type="journal article" date="2014" name="Int. J. Syst. Evol. Microbiol.">
        <title>Complete genome sequence of Corynebacterium casei LMG S-19264T (=DSM 44701T), isolated from a smear-ripened cheese.</title>
        <authorList>
            <consortium name="US DOE Joint Genome Institute (JGI-PGF)"/>
            <person name="Walter F."/>
            <person name="Albersmeier A."/>
            <person name="Kalinowski J."/>
            <person name="Ruckert C."/>
        </authorList>
    </citation>
    <scope>NUCLEOTIDE SEQUENCE</scope>
    <source>
        <strain evidence="7">VKM B-1513</strain>
    </source>
</reference>
<feature type="transmembrane region" description="Helical" evidence="6">
    <location>
        <begin position="114"/>
        <end position="134"/>
    </location>
</feature>
<dbReference type="PANTHER" id="PTHR30341:SF0">
    <property type="entry name" value="NA(+)_H(+) ANTIPORTER NHAA"/>
    <property type="match status" value="1"/>
</dbReference>
<evidence type="ECO:0000256" key="3">
    <source>
        <dbReference type="ARBA" id="ARBA00022692"/>
    </source>
</evidence>
<feature type="transmembrane region" description="Helical" evidence="6">
    <location>
        <begin position="59"/>
        <end position="77"/>
    </location>
</feature>
<feature type="transmembrane region" description="Helical" evidence="6">
    <location>
        <begin position="258"/>
        <end position="284"/>
    </location>
</feature>
<comment type="subcellular location">
    <subcellularLocation>
        <location evidence="1">Cell inner membrane</location>
        <topology evidence="1">Multi-pass membrane protein</topology>
    </subcellularLocation>
    <subcellularLocation>
        <location evidence="6">Cell membrane</location>
        <topology evidence="6">Multi-pass membrane protein</topology>
    </subcellularLocation>
</comment>
<dbReference type="GO" id="GO:0006885">
    <property type="term" value="P:regulation of pH"/>
    <property type="evidence" value="ECO:0007669"/>
    <property type="project" value="UniProtKB-UniRule"/>
</dbReference>
<evidence type="ECO:0000256" key="5">
    <source>
        <dbReference type="ARBA" id="ARBA00023136"/>
    </source>
</evidence>
<accession>A0A9W6IQI4</accession>
<feature type="transmembrane region" description="Helical" evidence="6">
    <location>
        <begin position="83"/>
        <end position="107"/>
    </location>
</feature>
<evidence type="ECO:0000256" key="1">
    <source>
        <dbReference type="ARBA" id="ARBA00004429"/>
    </source>
</evidence>
<comment type="catalytic activity">
    <reaction evidence="6">
        <text>Na(+)(in) + 2 H(+)(out) = Na(+)(out) + 2 H(+)(in)</text>
        <dbReference type="Rhea" id="RHEA:29251"/>
        <dbReference type="ChEBI" id="CHEBI:15378"/>
        <dbReference type="ChEBI" id="CHEBI:29101"/>
    </reaction>
</comment>
<proteinExistence type="inferred from homology"/>
<name>A0A9W6IQI4_9PROT</name>
<evidence type="ECO:0000256" key="4">
    <source>
        <dbReference type="ARBA" id="ARBA00022989"/>
    </source>
</evidence>
<dbReference type="HAMAP" id="MF_01844">
    <property type="entry name" value="NhaA"/>
    <property type="match status" value="1"/>
</dbReference>
<keyword evidence="4 6" id="KW-1133">Transmembrane helix</keyword>
<keyword evidence="6" id="KW-0050">Antiport</keyword>
<protein>
    <recommendedName>
        <fullName evidence="6">Na(+)/H(+) antiporter NhaA</fullName>
    </recommendedName>
    <alternativeName>
        <fullName evidence="6">Sodium/proton antiporter NhaA</fullName>
    </alternativeName>
</protein>
<keyword evidence="6" id="KW-0406">Ion transport</keyword>
<dbReference type="Gene3D" id="1.20.1530.10">
    <property type="entry name" value="Na+/H+ antiporter like domain"/>
    <property type="match status" value="1"/>
</dbReference>
<keyword evidence="3 6" id="KW-0812">Transmembrane</keyword>
<dbReference type="InterPro" id="IPR023171">
    <property type="entry name" value="Na/H_antiporter_dom_sf"/>
</dbReference>
<dbReference type="EMBL" id="BSFE01000011">
    <property type="protein sequence ID" value="GLK53499.1"/>
    <property type="molecule type" value="Genomic_DNA"/>
</dbReference>
<keyword evidence="2 6" id="KW-1003">Cell membrane</keyword>
<dbReference type="NCBIfam" id="TIGR00773">
    <property type="entry name" value="NhaA"/>
    <property type="match status" value="1"/>
</dbReference>
<feature type="transmembrane region" description="Helical" evidence="6">
    <location>
        <begin position="223"/>
        <end position="246"/>
    </location>
</feature>
<dbReference type="InterPro" id="IPR004670">
    <property type="entry name" value="NhaA"/>
</dbReference>
<reference evidence="7" key="2">
    <citation type="submission" date="2023-01" db="EMBL/GenBank/DDBJ databases">
        <authorList>
            <person name="Sun Q."/>
            <person name="Evtushenko L."/>
        </authorList>
    </citation>
    <scope>NUCLEOTIDE SEQUENCE</scope>
    <source>
        <strain evidence="7">VKM B-1513</strain>
    </source>
</reference>
<feature type="transmembrane region" description="Helical" evidence="6">
    <location>
        <begin position="296"/>
        <end position="313"/>
    </location>
</feature>
<comment type="caution">
    <text evidence="7">The sequence shown here is derived from an EMBL/GenBank/DDBJ whole genome shotgun (WGS) entry which is preliminary data.</text>
</comment>
<dbReference type="GO" id="GO:0005886">
    <property type="term" value="C:plasma membrane"/>
    <property type="evidence" value="ECO:0007669"/>
    <property type="project" value="UniProtKB-SubCell"/>
</dbReference>
<feature type="transmembrane region" description="Helical" evidence="6">
    <location>
        <begin position="24"/>
        <end position="47"/>
    </location>
</feature>
<dbReference type="GO" id="GO:0015385">
    <property type="term" value="F:sodium:proton antiporter activity"/>
    <property type="evidence" value="ECO:0007669"/>
    <property type="project" value="UniProtKB-UniRule"/>
</dbReference>
<feature type="transmembrane region" description="Helical" evidence="6">
    <location>
        <begin position="140"/>
        <end position="172"/>
    </location>
</feature>
<feature type="transmembrane region" description="Helical" evidence="6">
    <location>
        <begin position="193"/>
        <end position="217"/>
    </location>
</feature>
<gene>
    <name evidence="6 7" type="primary">nhaA</name>
    <name evidence="7" type="ORF">GCM10017621_30070</name>
</gene>
<comment type="function">
    <text evidence="6">Na(+)/H(+) antiporter that extrudes sodium in exchange for external protons.</text>
</comment>
<evidence type="ECO:0000313" key="8">
    <source>
        <dbReference type="Proteomes" id="UP001143486"/>
    </source>
</evidence>
<comment type="similarity">
    <text evidence="6">Belongs to the NhaA Na(+)/H(+) (TC 2.A.33) antiporter family.</text>
</comment>
<evidence type="ECO:0000256" key="6">
    <source>
        <dbReference type="HAMAP-Rule" id="MF_01844"/>
    </source>
</evidence>
<evidence type="ECO:0000313" key="7">
    <source>
        <dbReference type="EMBL" id="GLK53499.1"/>
    </source>
</evidence>
<keyword evidence="6" id="KW-0813">Transport</keyword>
<keyword evidence="8" id="KW-1185">Reference proteome</keyword>
<dbReference type="Pfam" id="PF06965">
    <property type="entry name" value="Na_H_antiport_1"/>
    <property type="match status" value="1"/>
</dbReference>
<dbReference type="AlphaFoldDB" id="A0A9W6IQI4"/>
<sequence>MVPFFLLVGLEIKREVLSGRLSSWRLVTVPAVAALAGMIFPAAIYLVVAGADPVQRAGWAIPTATDIVLVLGLLAFLGDRVSITVKVFLTALAMFDDIGAVLIIGLFYGHGFSFPPLAVAITALILAHVVARFWRFSWTVLALLGVVLWGAILEAGIEGAIAGVLIGILIPFERERPDNTRSLNRVQSGLRPWVFWAVIPVFALFNTGIDITALRIVDILDPVAVGVFVALVVGKPAGILGSLWILDRLGMPVRQEGLGWGQLVGTSMLAGVGFTMSIFIASIAFIDHHLVTTSKLSILAASLVSALLGFAVLRKSAELTRSRSPGEPR</sequence>
<keyword evidence="6" id="KW-0915">Sodium</keyword>
<evidence type="ECO:0000256" key="2">
    <source>
        <dbReference type="ARBA" id="ARBA00022475"/>
    </source>
</evidence>
<organism evidence="7 8">
    <name type="scientific">Maricaulis virginensis</name>
    <dbReference type="NCBI Taxonomy" id="144022"/>
    <lineage>
        <taxon>Bacteria</taxon>
        <taxon>Pseudomonadati</taxon>
        <taxon>Pseudomonadota</taxon>
        <taxon>Alphaproteobacteria</taxon>
        <taxon>Maricaulales</taxon>
        <taxon>Maricaulaceae</taxon>
        <taxon>Maricaulis</taxon>
    </lineage>
</organism>
<keyword evidence="6" id="KW-0739">Sodium transport</keyword>
<dbReference type="PANTHER" id="PTHR30341">
    <property type="entry name" value="SODIUM ION/PROTON ANTIPORTER NHAA-RELATED"/>
    <property type="match status" value="1"/>
</dbReference>
<dbReference type="Proteomes" id="UP001143486">
    <property type="component" value="Unassembled WGS sequence"/>
</dbReference>
<keyword evidence="5 6" id="KW-0472">Membrane</keyword>